<comment type="caution">
    <text evidence="2">The sequence shown here is derived from an EMBL/GenBank/DDBJ whole genome shotgun (WGS) entry which is preliminary data.</text>
</comment>
<dbReference type="GO" id="GO:0003735">
    <property type="term" value="F:structural constituent of ribosome"/>
    <property type="evidence" value="ECO:0007669"/>
    <property type="project" value="InterPro"/>
</dbReference>
<evidence type="ECO:0000256" key="1">
    <source>
        <dbReference type="SAM" id="SignalP"/>
    </source>
</evidence>
<proteinExistence type="predicted"/>
<feature type="chain" id="PRO_5043877377" description="Ribosomal protein/NADH dehydrogenase domain-containing protein" evidence="1">
    <location>
        <begin position="21"/>
        <end position="83"/>
    </location>
</feature>
<dbReference type="PANTHER" id="PTHR21396">
    <property type="entry name" value="39S RIBOSOMAL PROTEIN L43"/>
    <property type="match status" value="1"/>
</dbReference>
<dbReference type="Gene3D" id="3.40.30.10">
    <property type="entry name" value="Glutaredoxin"/>
    <property type="match status" value="1"/>
</dbReference>
<dbReference type="AlphaFoldDB" id="A0AAV8SP20"/>
<accession>A0AAV8SP20</accession>
<name>A0AAV8SP20_9ROSI</name>
<dbReference type="EMBL" id="JAIWQS010000010">
    <property type="protein sequence ID" value="KAJ8753645.1"/>
    <property type="molecule type" value="Genomic_DNA"/>
</dbReference>
<protein>
    <recommendedName>
        <fullName evidence="4">Ribosomal protein/NADH dehydrogenase domain-containing protein</fullName>
    </recommendedName>
</protein>
<dbReference type="PANTHER" id="PTHR21396:SF2">
    <property type="entry name" value="LARGE RIBOSOMAL SUBUNIT PROTEIN ML43"/>
    <property type="match status" value="1"/>
</dbReference>
<organism evidence="2 3">
    <name type="scientific">Erythroxylum novogranatense</name>
    <dbReference type="NCBI Taxonomy" id="1862640"/>
    <lineage>
        <taxon>Eukaryota</taxon>
        <taxon>Viridiplantae</taxon>
        <taxon>Streptophyta</taxon>
        <taxon>Embryophyta</taxon>
        <taxon>Tracheophyta</taxon>
        <taxon>Spermatophyta</taxon>
        <taxon>Magnoliopsida</taxon>
        <taxon>eudicotyledons</taxon>
        <taxon>Gunneridae</taxon>
        <taxon>Pentapetalae</taxon>
        <taxon>rosids</taxon>
        <taxon>fabids</taxon>
        <taxon>Malpighiales</taxon>
        <taxon>Erythroxylaceae</taxon>
        <taxon>Erythroxylum</taxon>
    </lineage>
</organism>
<evidence type="ECO:0000313" key="3">
    <source>
        <dbReference type="Proteomes" id="UP001159364"/>
    </source>
</evidence>
<keyword evidence="3" id="KW-1185">Reference proteome</keyword>
<dbReference type="GO" id="GO:0005762">
    <property type="term" value="C:mitochondrial large ribosomal subunit"/>
    <property type="evidence" value="ECO:0007669"/>
    <property type="project" value="TreeGrafter"/>
</dbReference>
<sequence>MQLKMLVLKVCLVFMEKCLPIFKEQNPQLQVVNVIHGQHPHLKNERVVYVKDLIPKDILLHATRLRNAQGRKVVKLKTRHFTR</sequence>
<reference evidence="2 3" key="1">
    <citation type="submission" date="2021-09" db="EMBL/GenBank/DDBJ databases">
        <title>Genomic insights and catalytic innovation underlie evolution of tropane alkaloids biosynthesis.</title>
        <authorList>
            <person name="Wang Y.-J."/>
            <person name="Tian T."/>
            <person name="Huang J.-P."/>
            <person name="Huang S.-X."/>
        </authorList>
    </citation>
    <scope>NUCLEOTIDE SEQUENCE [LARGE SCALE GENOMIC DNA]</scope>
    <source>
        <strain evidence="2">KIB-2018</strain>
        <tissue evidence="2">Leaf</tissue>
    </source>
</reference>
<feature type="signal peptide" evidence="1">
    <location>
        <begin position="1"/>
        <end position="20"/>
    </location>
</feature>
<gene>
    <name evidence="2" type="ORF">K2173_025636</name>
</gene>
<evidence type="ECO:0000313" key="2">
    <source>
        <dbReference type="EMBL" id="KAJ8753645.1"/>
    </source>
</evidence>
<dbReference type="InterPro" id="IPR039927">
    <property type="entry name" value="Ribosomal_mL43"/>
</dbReference>
<evidence type="ECO:0008006" key="4">
    <source>
        <dbReference type="Google" id="ProtNLM"/>
    </source>
</evidence>
<dbReference type="Proteomes" id="UP001159364">
    <property type="component" value="Linkage Group LG10"/>
</dbReference>
<dbReference type="GO" id="GO:0032543">
    <property type="term" value="P:mitochondrial translation"/>
    <property type="evidence" value="ECO:0007669"/>
    <property type="project" value="InterPro"/>
</dbReference>
<keyword evidence="1" id="KW-0732">Signal</keyword>